<gene>
    <name evidence="2" type="ORF">NCTC12120_05089</name>
</gene>
<dbReference type="EMBL" id="UAVU01000008">
    <property type="protein sequence ID" value="SQC91909.1"/>
    <property type="molecule type" value="Genomic_DNA"/>
</dbReference>
<protein>
    <submittedName>
        <fullName evidence="2">Uncharacterized protein</fullName>
    </submittedName>
</protein>
<organism evidence="2 3">
    <name type="scientific">Cedecea neteri</name>
    <dbReference type="NCBI Taxonomy" id="158822"/>
    <lineage>
        <taxon>Bacteria</taxon>
        <taxon>Pseudomonadati</taxon>
        <taxon>Pseudomonadota</taxon>
        <taxon>Gammaproteobacteria</taxon>
        <taxon>Enterobacterales</taxon>
        <taxon>Enterobacteriaceae</taxon>
        <taxon>Cedecea</taxon>
    </lineage>
</organism>
<evidence type="ECO:0000256" key="1">
    <source>
        <dbReference type="SAM" id="SignalP"/>
    </source>
</evidence>
<evidence type="ECO:0000313" key="2">
    <source>
        <dbReference type="EMBL" id="SQC91909.1"/>
    </source>
</evidence>
<keyword evidence="1" id="KW-0732">Signal</keyword>
<feature type="chain" id="PRO_5016018196" evidence="1">
    <location>
        <begin position="26"/>
        <end position="478"/>
    </location>
</feature>
<dbReference type="Proteomes" id="UP000251197">
    <property type="component" value="Unassembled WGS sequence"/>
</dbReference>
<reference evidence="2 3" key="1">
    <citation type="submission" date="2018-06" db="EMBL/GenBank/DDBJ databases">
        <authorList>
            <consortium name="Pathogen Informatics"/>
            <person name="Doyle S."/>
        </authorList>
    </citation>
    <scope>NUCLEOTIDE SEQUENCE [LARGE SCALE GENOMIC DNA]</scope>
    <source>
        <strain evidence="2 3">NCTC12120</strain>
    </source>
</reference>
<accession>A0A2X3KZP0</accession>
<name>A0A2X3KZP0_9ENTR</name>
<sequence>MNNGLTMKRTASLVLGLTLTAPALAINMPEPAPVKSIEVVPGTTVRFGPGINTAYRVTTMAGLSSEVWMYTDCRTDDKTLLFINAQANKSLRVYAMSSISRYTPGTAFEPDADSPFMTTPGLDLCKQNVPEAKWAGVLSTIQNGEKQFVDVSHSQREGVVLKARLATDFDKIYHEEKYGAPYSVKIEDVVFNCEKAEGMTARTFSLDNQGMVTDTSAGENKALTPEATSVAKTLCGASDLSSYKGIGTLVLRDKEVADTTPAKPDLDNNTPAALQRFALPGEVTKAIDKIFIDPQQKPAFRSISFTQGSPEGDGLTLRAKVDVQPDGTTLTVTKMSIGNADFYSQYQRLFNMVDVKKWETMSEAPWVSKNLESNFTLPLQPGKTYSSRSLVSNKDKPDTEETLSQVCVAGKEWQNAADIHPNFPGRYLELICKQDLGDGKEASGDYAYFEDLRMFIRFGYQEKGEAKRFIYSDVKIVR</sequence>
<dbReference type="AlphaFoldDB" id="A0A2X3KZP0"/>
<feature type="signal peptide" evidence="1">
    <location>
        <begin position="1"/>
        <end position="25"/>
    </location>
</feature>
<proteinExistence type="predicted"/>
<evidence type="ECO:0000313" key="3">
    <source>
        <dbReference type="Proteomes" id="UP000251197"/>
    </source>
</evidence>